<organism evidence="3 4">
    <name type="scientific">Magnetospirillum moscoviense</name>
    <dbReference type="NCBI Taxonomy" id="1437059"/>
    <lineage>
        <taxon>Bacteria</taxon>
        <taxon>Pseudomonadati</taxon>
        <taxon>Pseudomonadota</taxon>
        <taxon>Alphaproteobacteria</taxon>
        <taxon>Rhodospirillales</taxon>
        <taxon>Rhodospirillaceae</taxon>
        <taxon>Magnetospirillum</taxon>
    </lineage>
</organism>
<gene>
    <name evidence="3" type="ORF">A6A05_11730</name>
</gene>
<dbReference type="Pfam" id="PF00850">
    <property type="entry name" value="Hist_deacetyl"/>
    <property type="match status" value="1"/>
</dbReference>
<dbReference type="InterPro" id="IPR023801">
    <property type="entry name" value="His_deacetylse_dom"/>
</dbReference>
<dbReference type="EMBL" id="LWQU01000135">
    <property type="protein sequence ID" value="OAN50798.1"/>
    <property type="molecule type" value="Genomic_DNA"/>
</dbReference>
<dbReference type="PANTHER" id="PTHR10625">
    <property type="entry name" value="HISTONE DEACETYLASE HDAC1-RELATED"/>
    <property type="match status" value="1"/>
</dbReference>
<dbReference type="InterPro" id="IPR000286">
    <property type="entry name" value="HDACs"/>
</dbReference>
<dbReference type="CDD" id="cd11599">
    <property type="entry name" value="HDAC_classII_2"/>
    <property type="match status" value="1"/>
</dbReference>
<dbReference type="InterPro" id="IPR037138">
    <property type="entry name" value="His_deacetylse_dom_sf"/>
</dbReference>
<dbReference type="AlphaFoldDB" id="A0A178MRR3"/>
<keyword evidence="4" id="KW-1185">Reference proteome</keyword>
<evidence type="ECO:0000313" key="4">
    <source>
        <dbReference type="Proteomes" id="UP000078543"/>
    </source>
</evidence>
<dbReference type="GO" id="GO:0040029">
    <property type="term" value="P:epigenetic regulation of gene expression"/>
    <property type="evidence" value="ECO:0007669"/>
    <property type="project" value="TreeGrafter"/>
</dbReference>
<dbReference type="OrthoDB" id="9808367at2"/>
<evidence type="ECO:0000313" key="3">
    <source>
        <dbReference type="EMBL" id="OAN50798.1"/>
    </source>
</evidence>
<dbReference type="Gene3D" id="3.40.800.20">
    <property type="entry name" value="Histone deacetylase domain"/>
    <property type="match status" value="1"/>
</dbReference>
<sequence length="310" mass="33961">MATLLYTHPVCLEHDTGDYHPECADRLKAILAALEGEEFGALLREEAPQAKREHLLRAHVEHHVDHVFAVVPPAGEHYHIDPDTLLSAQSGDAALRAAGAVVAAVDAVAAKQVRNAFCAVRPPGHHAERDAAMGFCLFNNAAIGALHARDAHGFKRVAVIDFDVHHGNGTQHILWDEPDTFYASTHQEHAYPNTGLAAETGGQGRMVNVPLPAGSGSDQFRQVWDDIIIHALRQFQPDFIFISAGFDAHAQDPLAHLRLKVSDFKWATERLLDVAREFANNRVVSVLEGGYDLPALAASTREHVRALMEY</sequence>
<evidence type="ECO:0000259" key="2">
    <source>
        <dbReference type="Pfam" id="PF00850"/>
    </source>
</evidence>
<dbReference type="RefSeq" id="WP_068500010.1">
    <property type="nucleotide sequence ID" value="NZ_LWQU01000135.1"/>
</dbReference>
<accession>A0A178MRR3</accession>
<name>A0A178MRR3_9PROT</name>
<comment type="similarity">
    <text evidence="1">Belongs to the histone deacetylase family.</text>
</comment>
<dbReference type="InterPro" id="IPR023696">
    <property type="entry name" value="Ureohydrolase_dom_sf"/>
</dbReference>
<comment type="caution">
    <text evidence="3">The sequence shown here is derived from an EMBL/GenBank/DDBJ whole genome shotgun (WGS) entry which is preliminary data.</text>
</comment>
<reference evidence="3 4" key="1">
    <citation type="submission" date="2016-04" db="EMBL/GenBank/DDBJ databases">
        <title>Draft genome sequence of freshwater magnetotactic bacteria Magnetospirillum marisnigri SP-1 and Magnetospirillum moscoviense BB-1.</title>
        <authorList>
            <person name="Koziaeva V."/>
            <person name="Dziuba M.V."/>
            <person name="Ivanov T.M."/>
            <person name="Kuznetsov B."/>
            <person name="Grouzdev D.S."/>
        </authorList>
    </citation>
    <scope>NUCLEOTIDE SEQUENCE [LARGE SCALE GENOMIC DNA]</scope>
    <source>
        <strain evidence="3 4">BB-1</strain>
    </source>
</reference>
<dbReference type="Proteomes" id="UP000078543">
    <property type="component" value="Unassembled WGS sequence"/>
</dbReference>
<feature type="domain" description="Histone deacetylase" evidence="2">
    <location>
        <begin position="20"/>
        <end position="307"/>
    </location>
</feature>
<evidence type="ECO:0000256" key="1">
    <source>
        <dbReference type="ARBA" id="ARBA00005947"/>
    </source>
</evidence>
<dbReference type="PRINTS" id="PR01270">
    <property type="entry name" value="HDASUPER"/>
</dbReference>
<dbReference type="STRING" id="1437059.A6A05_11730"/>
<proteinExistence type="inferred from homology"/>
<dbReference type="SUPFAM" id="SSF52768">
    <property type="entry name" value="Arginase/deacetylase"/>
    <property type="match status" value="1"/>
</dbReference>
<protein>
    <submittedName>
        <fullName evidence="3">Acetoin utilization protein</fullName>
    </submittedName>
</protein>
<dbReference type="PANTHER" id="PTHR10625:SF10">
    <property type="entry name" value="HISTONE DEACETYLASE HDAC1"/>
    <property type="match status" value="1"/>
</dbReference>
<dbReference type="GO" id="GO:0004407">
    <property type="term" value="F:histone deacetylase activity"/>
    <property type="evidence" value="ECO:0007669"/>
    <property type="project" value="TreeGrafter"/>
</dbReference>